<feature type="domain" description="Bromo" evidence="6">
    <location>
        <begin position="305"/>
        <end position="377"/>
    </location>
</feature>
<dbReference type="InterPro" id="IPR038336">
    <property type="entry name" value="NET_sf"/>
</dbReference>
<dbReference type="Pfam" id="PF08698">
    <property type="entry name" value="Fcf2"/>
    <property type="match status" value="1"/>
</dbReference>
<evidence type="ECO:0000256" key="3">
    <source>
        <dbReference type="ARBA" id="ARBA00023163"/>
    </source>
</evidence>
<feature type="region of interest" description="Disordered" evidence="5">
    <location>
        <begin position="513"/>
        <end position="559"/>
    </location>
</feature>
<dbReference type="Gene3D" id="1.20.1270.220">
    <property type="match status" value="1"/>
</dbReference>
<evidence type="ECO:0000256" key="4">
    <source>
        <dbReference type="PROSITE-ProRule" id="PRU00035"/>
    </source>
</evidence>
<evidence type="ECO:0000256" key="1">
    <source>
        <dbReference type="ARBA" id="ARBA00023015"/>
    </source>
</evidence>
<name>A0A0V0QPS0_PSEPJ</name>
<dbReference type="SMART" id="SM00297">
    <property type="entry name" value="BROMO"/>
    <property type="match status" value="1"/>
</dbReference>
<organism evidence="8 9">
    <name type="scientific">Pseudocohnilembus persalinus</name>
    <name type="common">Ciliate</name>
    <dbReference type="NCBI Taxonomy" id="266149"/>
    <lineage>
        <taxon>Eukaryota</taxon>
        <taxon>Sar</taxon>
        <taxon>Alveolata</taxon>
        <taxon>Ciliophora</taxon>
        <taxon>Intramacronucleata</taxon>
        <taxon>Oligohymenophorea</taxon>
        <taxon>Scuticociliatia</taxon>
        <taxon>Philasterida</taxon>
        <taxon>Pseudocohnilembidae</taxon>
        <taxon>Pseudocohnilembus</taxon>
    </lineage>
</organism>
<protein>
    <submittedName>
        <fullName evidence="8">Bromodomain</fullName>
    </submittedName>
</protein>
<dbReference type="PROSITE" id="PS50014">
    <property type="entry name" value="BROMODOMAIN_2"/>
    <property type="match status" value="1"/>
</dbReference>
<dbReference type="EMBL" id="LDAU01000120">
    <property type="protein sequence ID" value="KRX04258.1"/>
    <property type="molecule type" value="Genomic_DNA"/>
</dbReference>
<evidence type="ECO:0000256" key="2">
    <source>
        <dbReference type="ARBA" id="ARBA00023117"/>
    </source>
</evidence>
<feature type="region of interest" description="Disordered" evidence="5">
    <location>
        <begin position="259"/>
        <end position="290"/>
    </location>
</feature>
<reference evidence="8 9" key="1">
    <citation type="journal article" date="2015" name="Sci. Rep.">
        <title>Genome of the facultative scuticociliatosis pathogen Pseudocohnilembus persalinus provides insight into its virulence through horizontal gene transfer.</title>
        <authorList>
            <person name="Xiong J."/>
            <person name="Wang G."/>
            <person name="Cheng J."/>
            <person name="Tian M."/>
            <person name="Pan X."/>
            <person name="Warren A."/>
            <person name="Jiang C."/>
            <person name="Yuan D."/>
            <person name="Miao W."/>
        </authorList>
    </citation>
    <scope>NUCLEOTIDE SEQUENCE [LARGE SCALE GENOMIC DNA]</scope>
    <source>
        <strain evidence="8">36N120E</strain>
    </source>
</reference>
<dbReference type="InterPro" id="IPR027417">
    <property type="entry name" value="P-loop_NTPase"/>
</dbReference>
<dbReference type="Pfam" id="PF17035">
    <property type="entry name" value="BET"/>
    <property type="match status" value="1"/>
</dbReference>
<feature type="compositionally biased region" description="Basic residues" evidence="5">
    <location>
        <begin position="1"/>
        <end position="14"/>
    </location>
</feature>
<dbReference type="Gene3D" id="1.20.920.10">
    <property type="entry name" value="Bromodomain-like"/>
    <property type="match status" value="1"/>
</dbReference>
<feature type="region of interest" description="Disordered" evidence="5">
    <location>
        <begin position="788"/>
        <end position="813"/>
    </location>
</feature>
<evidence type="ECO:0000259" key="6">
    <source>
        <dbReference type="PROSITE" id="PS50014"/>
    </source>
</evidence>
<feature type="compositionally biased region" description="Basic residues" evidence="5">
    <location>
        <begin position="426"/>
        <end position="435"/>
    </location>
</feature>
<feature type="region of interest" description="Disordered" evidence="5">
    <location>
        <begin position="1"/>
        <end position="35"/>
    </location>
</feature>
<feature type="compositionally biased region" description="Low complexity" evidence="5">
    <location>
        <begin position="523"/>
        <end position="542"/>
    </location>
</feature>
<evidence type="ECO:0000313" key="9">
    <source>
        <dbReference type="Proteomes" id="UP000054937"/>
    </source>
</evidence>
<keyword evidence="9" id="KW-1185">Reference proteome</keyword>
<keyword evidence="1" id="KW-0805">Transcription regulation</keyword>
<dbReference type="PANTHER" id="PTHR45926">
    <property type="entry name" value="OSJNBA0053K19.4 PROTEIN"/>
    <property type="match status" value="1"/>
</dbReference>
<dbReference type="InParanoid" id="A0A0V0QPS0"/>
<dbReference type="AlphaFoldDB" id="A0A0V0QPS0"/>
<keyword evidence="3" id="KW-0804">Transcription</keyword>
<dbReference type="InterPro" id="IPR001487">
    <property type="entry name" value="Bromodomain"/>
</dbReference>
<proteinExistence type="predicted"/>
<evidence type="ECO:0000256" key="5">
    <source>
        <dbReference type="SAM" id="MobiDB-lite"/>
    </source>
</evidence>
<dbReference type="PRINTS" id="PR00503">
    <property type="entry name" value="BROMODOMAIN"/>
</dbReference>
<gene>
    <name evidence="8" type="ORF">PPERSA_11382</name>
</gene>
<evidence type="ECO:0000313" key="8">
    <source>
        <dbReference type="EMBL" id="KRX04258.1"/>
    </source>
</evidence>
<feature type="region of interest" description="Disordered" evidence="5">
    <location>
        <begin position="196"/>
        <end position="232"/>
    </location>
</feature>
<sequence length="813" mass="95518">MPPKKNRQQAKKKQQIVQTESEADDIIQNENLKQPPEQQTFDFKMEIQSDDNLQSTNQFSDIQEWNGNCIIQIDQIDELANSKRQVLLYNFLEWLQGTQKSIVLVGISSNLKFQENLEKRVRSRMSSETQLNRITCFGNDKKFNKELKTQYHLEPANSRINEPRKTFEVSLTSDQMKAINEILPTGYCLQYINRHNRRESSSKPSKKLQMEGGSYKTVNSQSERQSDKRRNQQNLQIKQLSNPELNNQNLQLLGQNSTTLSKQTSAGGSPTSQQSRDSKRNLRQKRSKGLSEELKKCNKILQQLKKHPQSYPFLQPVDPVELNCHDYFDVVKEPLDLQTIEDQLKADMYLSEIQFITDVRKVWKNSFLYNQKGSQIYQMTVEMSNYFEKLNKENFESSYNGSSVQQLQKQVEKLSKELKELNSIKQKGHSKKSSKKSTQAKLDTPMNMKEKRELGQQIRNLPPENLKGVWEIVSKENMMQTNKKVLEFDIDNLSVRVTRELEIYVKKILNQMSKKTQKKKGPKAPSKQQQQAIQQQQLQQQIDPYQNASKQQMPQTYPPQEQYPIQQQQMGYGYNNNSEYNYDQEQQQYNNQGNYIPQQQAEPVTQNNNVDNNDSDENSDFTTGFERFYDEKLEFFPLKTNYQEIQKQKADSEFNKNYLFNETKQIDKIDEEYIIKKGDSKGIKYYDKQKAKEWWKMAERKDLSQEEKNELVMLKLRGLIDQKSFQKSNEFKKLPKYFQVGTVIDGNDNYVGGKISRGQRSSTLVDQFLKEDQEIGFSKKKFQEIQREKQKKVKIGGKKNNKLIKKKIRKQNN</sequence>
<dbReference type="Pfam" id="PF00439">
    <property type="entry name" value="Bromodomain"/>
    <property type="match status" value="1"/>
</dbReference>
<dbReference type="PROSITE" id="PS51525">
    <property type="entry name" value="NET"/>
    <property type="match status" value="1"/>
</dbReference>
<keyword evidence="2 4" id="KW-0103">Bromodomain</keyword>
<dbReference type="InterPro" id="IPR036427">
    <property type="entry name" value="Bromodomain-like_sf"/>
</dbReference>
<evidence type="ECO:0000259" key="7">
    <source>
        <dbReference type="PROSITE" id="PS51525"/>
    </source>
</evidence>
<dbReference type="InterPro" id="IPR014810">
    <property type="entry name" value="Fcf2_C"/>
</dbReference>
<dbReference type="Gene3D" id="3.40.50.300">
    <property type="entry name" value="P-loop containing nucleotide triphosphate hydrolases"/>
    <property type="match status" value="1"/>
</dbReference>
<dbReference type="PROSITE" id="PS00633">
    <property type="entry name" value="BROMODOMAIN_1"/>
    <property type="match status" value="1"/>
</dbReference>
<comment type="caution">
    <text evidence="8">The sequence shown here is derived from an EMBL/GenBank/DDBJ whole genome shotgun (WGS) entry which is preliminary data.</text>
</comment>
<feature type="region of interest" description="Disordered" evidence="5">
    <location>
        <begin position="422"/>
        <end position="448"/>
    </location>
</feature>
<feature type="compositionally biased region" description="Polar residues" evidence="5">
    <location>
        <begin position="259"/>
        <end position="275"/>
    </location>
</feature>
<dbReference type="SUPFAM" id="SSF47370">
    <property type="entry name" value="Bromodomain"/>
    <property type="match status" value="1"/>
</dbReference>
<feature type="compositionally biased region" description="Basic residues" evidence="5">
    <location>
        <begin position="789"/>
        <end position="813"/>
    </location>
</feature>
<accession>A0A0V0QPS0</accession>
<dbReference type="OrthoDB" id="313135at2759"/>
<dbReference type="Proteomes" id="UP000054937">
    <property type="component" value="Unassembled WGS sequence"/>
</dbReference>
<dbReference type="InterPro" id="IPR018359">
    <property type="entry name" value="Bromodomain_CS"/>
</dbReference>
<dbReference type="InterPro" id="IPR027353">
    <property type="entry name" value="NET_dom"/>
</dbReference>
<feature type="domain" description="NET" evidence="7">
    <location>
        <begin position="436"/>
        <end position="516"/>
    </location>
</feature>